<keyword evidence="2" id="KW-1185">Reference proteome</keyword>
<dbReference type="EMBL" id="JAHUTJ010027193">
    <property type="protein sequence ID" value="MED6275193.1"/>
    <property type="molecule type" value="Genomic_DNA"/>
</dbReference>
<reference evidence="1 2" key="1">
    <citation type="submission" date="2021-06" db="EMBL/GenBank/DDBJ databases">
        <authorList>
            <person name="Palmer J.M."/>
        </authorList>
    </citation>
    <scope>NUCLEOTIDE SEQUENCE [LARGE SCALE GENOMIC DNA]</scope>
    <source>
        <strain evidence="1 2">CL_MEX2019</strain>
        <tissue evidence="1">Muscle</tissue>
    </source>
</reference>
<evidence type="ECO:0000313" key="2">
    <source>
        <dbReference type="Proteomes" id="UP001352852"/>
    </source>
</evidence>
<evidence type="ECO:0000313" key="1">
    <source>
        <dbReference type="EMBL" id="MED6275193.1"/>
    </source>
</evidence>
<comment type="caution">
    <text evidence="1">The sequence shown here is derived from an EMBL/GenBank/DDBJ whole genome shotgun (WGS) entry which is preliminary data.</text>
</comment>
<sequence>MFLCWIIKNKLFKVSSAFVSVNISRKLMKRSQAVCFTSFLPSSCLCFRVELCSVISNIRCFMGTKASTTSAKRGNCSLAEVTPERSSLSDGLGSLPTQTDRSLSKLNGCFVLYSPHNVLL</sequence>
<proteinExistence type="predicted"/>
<gene>
    <name evidence="1" type="ORF">CHARACLAT_024006</name>
</gene>
<organism evidence="1 2">
    <name type="scientific">Characodon lateralis</name>
    <dbReference type="NCBI Taxonomy" id="208331"/>
    <lineage>
        <taxon>Eukaryota</taxon>
        <taxon>Metazoa</taxon>
        <taxon>Chordata</taxon>
        <taxon>Craniata</taxon>
        <taxon>Vertebrata</taxon>
        <taxon>Euteleostomi</taxon>
        <taxon>Actinopterygii</taxon>
        <taxon>Neopterygii</taxon>
        <taxon>Teleostei</taxon>
        <taxon>Neoteleostei</taxon>
        <taxon>Acanthomorphata</taxon>
        <taxon>Ovalentaria</taxon>
        <taxon>Atherinomorphae</taxon>
        <taxon>Cyprinodontiformes</taxon>
        <taxon>Goodeidae</taxon>
        <taxon>Characodon</taxon>
    </lineage>
</organism>
<accession>A0ABU7DJD5</accession>
<protein>
    <submittedName>
        <fullName evidence="1">Uncharacterized protein</fullName>
    </submittedName>
</protein>
<name>A0ABU7DJD5_9TELE</name>
<dbReference type="Proteomes" id="UP001352852">
    <property type="component" value="Unassembled WGS sequence"/>
</dbReference>